<sequence length="426" mass="44548">MPARLQALAAGAVVLSVVAAALTGLDGRGVPPVEARWAASATSTAAPSHTFRQLTSDAQLRTGTAEAVSVAGGSARLVPSSSRPAGTTTYAGRTWSWGRWTSPVSTPARAFDELVPSWSAETPANTFVRVLARVTSTTGRTSGWKVMGNWSHRDTTFRRTSAGAQRDAVASVATDTLRAAPGTTLRSYQLRVTLFRAAGSTATPALRSVQAVASRAGATQPTSRPLLGARTLAVPAYSQMTHRGEYPQYGGGGQAWCSPTSLSMLLGYYGRLPAPGSYAWVAAGDTDRFVDHVARTVYDHGYRGAGNWAFNTAYAANRTGDAFVTRLSSLRDAERFVAAGVPLAASISFSRGGLAGAPIGATAGHLVVIAGFTRTGDVVVNDPAASTNAGVRRTYDRGQFERAWQSGSRGTVYVVHDADHPLPAGF</sequence>
<evidence type="ECO:0000313" key="3">
    <source>
        <dbReference type="Proteomes" id="UP000198859"/>
    </source>
</evidence>
<keyword evidence="3" id="KW-1185">Reference proteome</keyword>
<dbReference type="CDD" id="cd02549">
    <property type="entry name" value="Peptidase_C39A"/>
    <property type="match status" value="1"/>
</dbReference>
<dbReference type="OrthoDB" id="9789941at2"/>
<gene>
    <name evidence="2" type="ORF">SAMN04488570_3371</name>
</gene>
<dbReference type="InterPro" id="IPR039564">
    <property type="entry name" value="Peptidase_C39-like"/>
</dbReference>
<dbReference type="STRING" id="642780.SAMN04488570_3371"/>
<dbReference type="Gene3D" id="3.90.70.10">
    <property type="entry name" value="Cysteine proteinases"/>
    <property type="match status" value="1"/>
</dbReference>
<proteinExistence type="predicted"/>
<name>A0A1H1X4Q9_9ACTN</name>
<evidence type="ECO:0000259" key="1">
    <source>
        <dbReference type="Pfam" id="PF13529"/>
    </source>
</evidence>
<dbReference type="RefSeq" id="WP_157682926.1">
    <property type="nucleotide sequence ID" value="NZ_LT629757.1"/>
</dbReference>
<dbReference type="Pfam" id="PF13529">
    <property type="entry name" value="Peptidase_C39_2"/>
    <property type="match status" value="1"/>
</dbReference>
<accession>A0A1H1X4Q9</accession>
<reference evidence="3" key="1">
    <citation type="submission" date="2016-10" db="EMBL/GenBank/DDBJ databases">
        <authorList>
            <person name="Varghese N."/>
            <person name="Submissions S."/>
        </authorList>
    </citation>
    <scope>NUCLEOTIDE SEQUENCE [LARGE SCALE GENOMIC DNA]</scope>
    <source>
        <strain evidence="3">DSM 22127</strain>
    </source>
</reference>
<dbReference type="EMBL" id="LT629757">
    <property type="protein sequence ID" value="SDT04268.1"/>
    <property type="molecule type" value="Genomic_DNA"/>
</dbReference>
<protein>
    <submittedName>
        <fullName evidence="2">Peptidase_C39 like family protein</fullName>
    </submittedName>
</protein>
<evidence type="ECO:0000313" key="2">
    <source>
        <dbReference type="EMBL" id="SDT04268.1"/>
    </source>
</evidence>
<dbReference type="Proteomes" id="UP000198859">
    <property type="component" value="Chromosome I"/>
</dbReference>
<organism evidence="2 3">
    <name type="scientific">Nocardioides scoriae</name>
    <dbReference type="NCBI Taxonomy" id="642780"/>
    <lineage>
        <taxon>Bacteria</taxon>
        <taxon>Bacillati</taxon>
        <taxon>Actinomycetota</taxon>
        <taxon>Actinomycetes</taxon>
        <taxon>Propionibacteriales</taxon>
        <taxon>Nocardioidaceae</taxon>
        <taxon>Nocardioides</taxon>
    </lineage>
</organism>
<dbReference type="InterPro" id="IPR039563">
    <property type="entry name" value="Peptidase_C39_single_dom"/>
</dbReference>
<dbReference type="AlphaFoldDB" id="A0A1H1X4Q9"/>
<feature type="domain" description="Peptidase C39-like" evidence="1">
    <location>
        <begin position="232"/>
        <end position="384"/>
    </location>
</feature>